<dbReference type="AlphaFoldDB" id="A0A9D4MJ38"/>
<evidence type="ECO:0000313" key="2">
    <source>
        <dbReference type="Proteomes" id="UP000828390"/>
    </source>
</evidence>
<gene>
    <name evidence="1" type="ORF">DPMN_000135</name>
</gene>
<keyword evidence="2" id="KW-1185">Reference proteome</keyword>
<reference evidence="1" key="2">
    <citation type="submission" date="2020-11" db="EMBL/GenBank/DDBJ databases">
        <authorList>
            <person name="McCartney M.A."/>
            <person name="Auch B."/>
            <person name="Kono T."/>
            <person name="Mallez S."/>
            <person name="Becker A."/>
            <person name="Gohl D.M."/>
            <person name="Silverstein K.A.T."/>
            <person name="Koren S."/>
            <person name="Bechman K.B."/>
            <person name="Herman A."/>
            <person name="Abrahante J.E."/>
            <person name="Garbe J."/>
        </authorList>
    </citation>
    <scope>NUCLEOTIDE SEQUENCE</scope>
    <source>
        <strain evidence="1">Duluth1</strain>
        <tissue evidence="1">Whole animal</tissue>
    </source>
</reference>
<name>A0A9D4MJ38_DREPO</name>
<organism evidence="1 2">
    <name type="scientific">Dreissena polymorpha</name>
    <name type="common">Zebra mussel</name>
    <name type="synonym">Mytilus polymorpha</name>
    <dbReference type="NCBI Taxonomy" id="45954"/>
    <lineage>
        <taxon>Eukaryota</taxon>
        <taxon>Metazoa</taxon>
        <taxon>Spiralia</taxon>
        <taxon>Lophotrochozoa</taxon>
        <taxon>Mollusca</taxon>
        <taxon>Bivalvia</taxon>
        <taxon>Autobranchia</taxon>
        <taxon>Heteroconchia</taxon>
        <taxon>Euheterodonta</taxon>
        <taxon>Imparidentia</taxon>
        <taxon>Neoheterodontei</taxon>
        <taxon>Myida</taxon>
        <taxon>Dreissenoidea</taxon>
        <taxon>Dreissenidae</taxon>
        <taxon>Dreissena</taxon>
    </lineage>
</organism>
<accession>A0A9D4MJ38</accession>
<dbReference type="Proteomes" id="UP000828390">
    <property type="component" value="Unassembled WGS sequence"/>
</dbReference>
<evidence type="ECO:0000313" key="1">
    <source>
        <dbReference type="EMBL" id="KAH3876296.1"/>
    </source>
</evidence>
<proteinExistence type="predicted"/>
<sequence length="86" mass="9508">MLAKISGLDLLFLLFIDSRDDIESDKIAVLAGLLTNIQHKEYLIAKSSAVKIERLLLSVCVLVIFFEGITKELATKPELGHLEPSV</sequence>
<protein>
    <submittedName>
        <fullName evidence="1">Uncharacterized protein</fullName>
    </submittedName>
</protein>
<reference evidence="1" key="1">
    <citation type="journal article" date="2019" name="bioRxiv">
        <title>The Genome of the Zebra Mussel, Dreissena polymorpha: A Resource for Invasive Species Research.</title>
        <authorList>
            <person name="McCartney M.A."/>
            <person name="Auch B."/>
            <person name="Kono T."/>
            <person name="Mallez S."/>
            <person name="Zhang Y."/>
            <person name="Obille A."/>
            <person name="Becker A."/>
            <person name="Abrahante J.E."/>
            <person name="Garbe J."/>
            <person name="Badalamenti J.P."/>
            <person name="Herman A."/>
            <person name="Mangelson H."/>
            <person name="Liachko I."/>
            <person name="Sullivan S."/>
            <person name="Sone E.D."/>
            <person name="Koren S."/>
            <person name="Silverstein K.A.T."/>
            <person name="Beckman K.B."/>
            <person name="Gohl D.M."/>
        </authorList>
    </citation>
    <scope>NUCLEOTIDE SEQUENCE</scope>
    <source>
        <strain evidence="1">Duluth1</strain>
        <tissue evidence="1">Whole animal</tissue>
    </source>
</reference>
<dbReference type="EMBL" id="JAIWYP010000001">
    <property type="protein sequence ID" value="KAH3876296.1"/>
    <property type="molecule type" value="Genomic_DNA"/>
</dbReference>
<comment type="caution">
    <text evidence="1">The sequence shown here is derived from an EMBL/GenBank/DDBJ whole genome shotgun (WGS) entry which is preliminary data.</text>
</comment>